<proteinExistence type="predicted"/>
<reference evidence="1 2" key="1">
    <citation type="journal article" date="2016" name="Nat. Commun.">
        <title>Thousands of microbial genomes shed light on interconnected biogeochemical processes in an aquifer system.</title>
        <authorList>
            <person name="Anantharaman K."/>
            <person name="Brown C.T."/>
            <person name="Hug L.A."/>
            <person name="Sharon I."/>
            <person name="Castelle C.J."/>
            <person name="Probst A.J."/>
            <person name="Thomas B.C."/>
            <person name="Singh A."/>
            <person name="Wilkins M.J."/>
            <person name="Karaoz U."/>
            <person name="Brodie E.L."/>
            <person name="Williams K.H."/>
            <person name="Hubbard S.S."/>
            <person name="Banfield J.F."/>
        </authorList>
    </citation>
    <scope>NUCLEOTIDE SEQUENCE [LARGE SCALE GENOMIC DNA]</scope>
    <source>
        <strain evidence="2">RBG_16_55_9</strain>
    </source>
</reference>
<organism evidence="1 2">
    <name type="scientific">Fraserbacteria sp. (strain RBG_16_55_9)</name>
    <dbReference type="NCBI Taxonomy" id="1817864"/>
    <lineage>
        <taxon>Bacteria</taxon>
        <taxon>Candidatus Fraseribacteriota</taxon>
    </lineage>
</organism>
<dbReference type="SUPFAM" id="SSF48557">
    <property type="entry name" value="L-aspartase-like"/>
    <property type="match status" value="1"/>
</dbReference>
<dbReference type="Proteomes" id="UP000179157">
    <property type="component" value="Unassembled WGS sequence"/>
</dbReference>
<comment type="caution">
    <text evidence="1">The sequence shown here is derived from an EMBL/GenBank/DDBJ whole genome shotgun (WGS) entry which is preliminary data.</text>
</comment>
<protein>
    <recommendedName>
        <fullName evidence="3">Histidine ammonia-lyase</fullName>
    </recommendedName>
</protein>
<dbReference type="InterPro" id="IPR001106">
    <property type="entry name" value="Aromatic_Lyase"/>
</dbReference>
<dbReference type="GO" id="GO:0016841">
    <property type="term" value="F:ammonia-lyase activity"/>
    <property type="evidence" value="ECO:0007669"/>
    <property type="project" value="UniProtKB-ARBA"/>
</dbReference>
<sequence>MIPQYTAASLVSENKILAHPAVVDSIPTSGGKEDYNSLASLSAWKAYQIAANVEYILAIELLTTSQALDYCELSRMAPATRKAYEHVRESIPHLSEDRPLHQDIEKARDLIRGEGLIHV</sequence>
<evidence type="ECO:0008006" key="3">
    <source>
        <dbReference type="Google" id="ProtNLM"/>
    </source>
</evidence>
<gene>
    <name evidence="1" type="ORF">A2Z21_09495</name>
</gene>
<dbReference type="PANTHER" id="PTHR10362">
    <property type="entry name" value="HISTIDINE AMMONIA-LYASE"/>
    <property type="match status" value="1"/>
</dbReference>
<evidence type="ECO:0000313" key="1">
    <source>
        <dbReference type="EMBL" id="OGF53132.1"/>
    </source>
</evidence>
<dbReference type="EMBL" id="MFGX01000115">
    <property type="protein sequence ID" value="OGF53132.1"/>
    <property type="molecule type" value="Genomic_DNA"/>
</dbReference>
<name>A0A1F5UPQ7_FRAXR</name>
<dbReference type="InterPro" id="IPR008948">
    <property type="entry name" value="L-Aspartase-like"/>
</dbReference>
<evidence type="ECO:0000313" key="2">
    <source>
        <dbReference type="Proteomes" id="UP000179157"/>
    </source>
</evidence>
<dbReference type="STRING" id="1817864.A2Z21_09495"/>
<dbReference type="AlphaFoldDB" id="A0A1F5UPQ7"/>
<dbReference type="Gene3D" id="1.20.200.10">
    <property type="entry name" value="Fumarase/aspartase (Central domain)"/>
    <property type="match status" value="1"/>
</dbReference>
<accession>A0A1F5UPQ7</accession>
<dbReference type="Pfam" id="PF00221">
    <property type="entry name" value="Lyase_aromatic"/>
    <property type="match status" value="1"/>
</dbReference>